<comment type="caution">
    <text evidence="1">The sequence shown here is derived from an EMBL/GenBank/DDBJ whole genome shotgun (WGS) entry which is preliminary data.</text>
</comment>
<dbReference type="PANTHER" id="PTHR34322">
    <property type="entry name" value="TRANSPOSASE, Y1_TNP DOMAIN-CONTAINING"/>
    <property type="match status" value="1"/>
</dbReference>
<organism evidence="1 2">
    <name type="scientific">Novipirellula herctigrandis</name>
    <dbReference type="NCBI Taxonomy" id="2527986"/>
    <lineage>
        <taxon>Bacteria</taxon>
        <taxon>Pseudomonadati</taxon>
        <taxon>Planctomycetota</taxon>
        <taxon>Planctomycetia</taxon>
        <taxon>Pirellulales</taxon>
        <taxon>Pirellulaceae</taxon>
        <taxon>Novipirellula</taxon>
    </lineage>
</organism>
<dbReference type="SUPFAM" id="SSF143422">
    <property type="entry name" value="Transposase IS200-like"/>
    <property type="match status" value="1"/>
</dbReference>
<dbReference type="Proteomes" id="UP000315010">
    <property type="component" value="Unassembled WGS sequence"/>
</dbReference>
<dbReference type="InterPro" id="IPR036515">
    <property type="entry name" value="Transposase_17_sf"/>
</dbReference>
<dbReference type="GO" id="GO:0003677">
    <property type="term" value="F:DNA binding"/>
    <property type="evidence" value="ECO:0007669"/>
    <property type="project" value="InterPro"/>
</dbReference>
<dbReference type="GO" id="GO:0006313">
    <property type="term" value="P:DNA transposition"/>
    <property type="evidence" value="ECO:0007669"/>
    <property type="project" value="InterPro"/>
</dbReference>
<dbReference type="EMBL" id="SJPJ01000002">
    <property type="protein sequence ID" value="TWT76181.1"/>
    <property type="molecule type" value="Genomic_DNA"/>
</dbReference>
<accession>A0A5C5YML6</accession>
<dbReference type="RefSeq" id="WP_419195191.1">
    <property type="nucleotide sequence ID" value="NZ_SJPJ01000002.1"/>
</dbReference>
<dbReference type="PANTHER" id="PTHR34322:SF2">
    <property type="entry name" value="TRANSPOSASE IS200-LIKE DOMAIN-CONTAINING PROTEIN"/>
    <property type="match status" value="1"/>
</dbReference>
<proteinExistence type="predicted"/>
<evidence type="ECO:0000313" key="2">
    <source>
        <dbReference type="Proteomes" id="UP000315010"/>
    </source>
</evidence>
<reference evidence="1 2" key="1">
    <citation type="submission" date="2019-02" db="EMBL/GenBank/DDBJ databases">
        <title>Deep-cultivation of Planctomycetes and their phenomic and genomic characterization uncovers novel biology.</title>
        <authorList>
            <person name="Wiegand S."/>
            <person name="Jogler M."/>
            <person name="Boedeker C."/>
            <person name="Pinto D."/>
            <person name="Vollmers J."/>
            <person name="Rivas-Marin E."/>
            <person name="Kohn T."/>
            <person name="Peeters S.H."/>
            <person name="Heuer A."/>
            <person name="Rast P."/>
            <person name="Oberbeckmann S."/>
            <person name="Bunk B."/>
            <person name="Jeske O."/>
            <person name="Meyerdierks A."/>
            <person name="Storesund J.E."/>
            <person name="Kallscheuer N."/>
            <person name="Luecker S."/>
            <person name="Lage O.M."/>
            <person name="Pohl T."/>
            <person name="Merkel B.J."/>
            <person name="Hornburger P."/>
            <person name="Mueller R.-W."/>
            <person name="Bruemmer F."/>
            <person name="Labrenz M."/>
            <person name="Spormann A.M."/>
            <person name="Op Den Camp H."/>
            <person name="Overmann J."/>
            <person name="Amann R."/>
            <person name="Jetten M.S.M."/>
            <person name="Mascher T."/>
            <person name="Medema M.H."/>
            <person name="Devos D.P."/>
            <person name="Kaster A.-K."/>
            <person name="Ovreas L."/>
            <person name="Rohde M."/>
            <person name="Galperin M.Y."/>
            <person name="Jogler C."/>
        </authorList>
    </citation>
    <scope>NUCLEOTIDE SEQUENCE [LARGE SCALE GENOMIC DNA]</scope>
    <source>
        <strain evidence="1 2">CA13</strain>
    </source>
</reference>
<keyword evidence="2" id="KW-1185">Reference proteome</keyword>
<gene>
    <name evidence="1" type="ORF">CA13_66720</name>
</gene>
<protein>
    <recommendedName>
        <fullName evidence="3">Transposase IS200-like domain-containing protein</fullName>
    </recommendedName>
</protein>
<dbReference type="AlphaFoldDB" id="A0A5C5YML6"/>
<evidence type="ECO:0008006" key="3">
    <source>
        <dbReference type="Google" id="ProtNLM"/>
    </source>
</evidence>
<evidence type="ECO:0000313" key="1">
    <source>
        <dbReference type="EMBL" id="TWT76181.1"/>
    </source>
</evidence>
<name>A0A5C5YML6_9BACT</name>
<dbReference type="GO" id="GO:0004803">
    <property type="term" value="F:transposase activity"/>
    <property type="evidence" value="ECO:0007669"/>
    <property type="project" value="InterPro"/>
</dbReference>
<sequence>MPRKPRYEVTDPAEVQVFHAVQRCVRRAFLCGEDPFSGQSYEHRRGWIRDRLEFLAGIFAVDCLTYTVLSNHLHLVLRSRPDVVAQWTDQVEQEGAGTRRGHPTPCGLFDCNATFSTHPSSDLSSNVRLAEKLDGPFCFRNQNLGGPFLFRSNAAS</sequence>